<feature type="region of interest" description="Disordered" evidence="1">
    <location>
        <begin position="1"/>
        <end position="64"/>
    </location>
</feature>
<organism evidence="2 3">
    <name type="scientific">Tenggerimyces flavus</name>
    <dbReference type="NCBI Taxonomy" id="1708749"/>
    <lineage>
        <taxon>Bacteria</taxon>
        <taxon>Bacillati</taxon>
        <taxon>Actinomycetota</taxon>
        <taxon>Actinomycetes</taxon>
        <taxon>Propionibacteriales</taxon>
        <taxon>Nocardioidaceae</taxon>
        <taxon>Tenggerimyces</taxon>
    </lineage>
</organism>
<evidence type="ECO:0000256" key="1">
    <source>
        <dbReference type="SAM" id="MobiDB-lite"/>
    </source>
</evidence>
<accession>A0ABV7YA43</accession>
<comment type="caution">
    <text evidence="2">The sequence shown here is derived from an EMBL/GenBank/DDBJ whole genome shotgun (WGS) entry which is preliminary data.</text>
</comment>
<feature type="compositionally biased region" description="Basic and acidic residues" evidence="1">
    <location>
        <begin position="50"/>
        <end position="64"/>
    </location>
</feature>
<feature type="compositionally biased region" description="Acidic residues" evidence="1">
    <location>
        <begin position="37"/>
        <end position="49"/>
    </location>
</feature>
<dbReference type="RefSeq" id="WP_205120729.1">
    <property type="nucleotide sequence ID" value="NZ_JAFBCM010000001.1"/>
</dbReference>
<evidence type="ECO:0000313" key="3">
    <source>
        <dbReference type="Proteomes" id="UP001595699"/>
    </source>
</evidence>
<protein>
    <submittedName>
        <fullName evidence="2">Uncharacterized protein</fullName>
    </submittedName>
</protein>
<feature type="compositionally biased region" description="Acidic residues" evidence="1">
    <location>
        <begin position="1"/>
        <end position="16"/>
    </location>
</feature>
<proteinExistence type="predicted"/>
<evidence type="ECO:0000313" key="2">
    <source>
        <dbReference type="EMBL" id="MFC3762191.1"/>
    </source>
</evidence>
<reference evidence="3" key="1">
    <citation type="journal article" date="2019" name="Int. J. Syst. Evol. Microbiol.">
        <title>The Global Catalogue of Microorganisms (GCM) 10K type strain sequencing project: providing services to taxonomists for standard genome sequencing and annotation.</title>
        <authorList>
            <consortium name="The Broad Institute Genomics Platform"/>
            <consortium name="The Broad Institute Genome Sequencing Center for Infectious Disease"/>
            <person name="Wu L."/>
            <person name="Ma J."/>
        </authorList>
    </citation>
    <scope>NUCLEOTIDE SEQUENCE [LARGE SCALE GENOMIC DNA]</scope>
    <source>
        <strain evidence="3">CGMCC 4.7241</strain>
    </source>
</reference>
<gene>
    <name evidence="2" type="ORF">ACFOUW_15220</name>
</gene>
<dbReference type="Proteomes" id="UP001595699">
    <property type="component" value="Unassembled WGS sequence"/>
</dbReference>
<dbReference type="EMBL" id="JBHRZH010000012">
    <property type="protein sequence ID" value="MFC3762191.1"/>
    <property type="molecule type" value="Genomic_DNA"/>
</dbReference>
<sequence>MTDEPELDLETPENDAYEQRQPVLDEDDERPAPDPNLTDELDQANEADVLEQHTAVRGDDDYDS</sequence>
<keyword evidence="3" id="KW-1185">Reference proteome</keyword>
<name>A0ABV7YA43_9ACTN</name>